<comment type="caution">
    <text evidence="1">The sequence shown here is derived from an EMBL/GenBank/DDBJ whole genome shotgun (WGS) entry which is preliminary data.</text>
</comment>
<protein>
    <recommendedName>
        <fullName evidence="3">DUF4249 domain-containing protein</fullName>
    </recommendedName>
</protein>
<dbReference type="InterPro" id="IPR025345">
    <property type="entry name" value="DUF4249"/>
</dbReference>
<gene>
    <name evidence="1" type="ORF">GCM10023188_16470</name>
</gene>
<sequence length="270" mass="30207">MNPKHLLYALLPLAALLYGCDLNKDIDVALPAHEPVLIVEGYLVPGEPYRIAVHESSGYFDPPTAPLVPDAKAYITHNGRRIELEYKPKLDEQANFIYTHSASEVMEGKPGDVYSLEVSDDKGRRITGITTILPAVPIDTIEWRFDEDDEEALLLTSFYDDGSTSNYYRYMTNRDSLNNGTEQDIKTSDNLTNGTRVSFGSTYFYDPGDTVIVTLYNMEKQYYDFLVSTSNAKDANGNPFAQPSKIRSSVQGGMGIFTNLAFDRKVVIIK</sequence>
<proteinExistence type="predicted"/>
<evidence type="ECO:0000313" key="2">
    <source>
        <dbReference type="Proteomes" id="UP001500552"/>
    </source>
</evidence>
<evidence type="ECO:0008006" key="3">
    <source>
        <dbReference type="Google" id="ProtNLM"/>
    </source>
</evidence>
<organism evidence="1 2">
    <name type="scientific">Pontibacter saemangeumensis</name>
    <dbReference type="NCBI Taxonomy" id="1084525"/>
    <lineage>
        <taxon>Bacteria</taxon>
        <taxon>Pseudomonadati</taxon>
        <taxon>Bacteroidota</taxon>
        <taxon>Cytophagia</taxon>
        <taxon>Cytophagales</taxon>
        <taxon>Hymenobacteraceae</taxon>
        <taxon>Pontibacter</taxon>
    </lineage>
</organism>
<dbReference type="RefSeq" id="WP_345158227.1">
    <property type="nucleotide sequence ID" value="NZ_BAABHC010000006.1"/>
</dbReference>
<dbReference type="PROSITE" id="PS51257">
    <property type="entry name" value="PROKAR_LIPOPROTEIN"/>
    <property type="match status" value="1"/>
</dbReference>
<dbReference type="EMBL" id="BAABHC010000006">
    <property type="protein sequence ID" value="GAA4430151.1"/>
    <property type="molecule type" value="Genomic_DNA"/>
</dbReference>
<dbReference type="Pfam" id="PF14054">
    <property type="entry name" value="DUF4249"/>
    <property type="match status" value="1"/>
</dbReference>
<evidence type="ECO:0000313" key="1">
    <source>
        <dbReference type="EMBL" id="GAA4430151.1"/>
    </source>
</evidence>
<accession>A0ABP8LJL7</accession>
<keyword evidence="2" id="KW-1185">Reference proteome</keyword>
<reference evidence="2" key="1">
    <citation type="journal article" date="2019" name="Int. J. Syst. Evol. Microbiol.">
        <title>The Global Catalogue of Microorganisms (GCM) 10K type strain sequencing project: providing services to taxonomists for standard genome sequencing and annotation.</title>
        <authorList>
            <consortium name="The Broad Institute Genomics Platform"/>
            <consortium name="The Broad Institute Genome Sequencing Center for Infectious Disease"/>
            <person name="Wu L."/>
            <person name="Ma J."/>
        </authorList>
    </citation>
    <scope>NUCLEOTIDE SEQUENCE [LARGE SCALE GENOMIC DNA]</scope>
    <source>
        <strain evidence="2">JCM 17926</strain>
    </source>
</reference>
<name>A0ABP8LJL7_9BACT</name>
<dbReference type="Proteomes" id="UP001500552">
    <property type="component" value="Unassembled WGS sequence"/>
</dbReference>